<gene>
    <name evidence="1" type="ORF">H0485_01430</name>
</gene>
<proteinExistence type="predicted"/>
<accession>A0ABS8CH47</accession>
<protein>
    <submittedName>
        <fullName evidence="1">DUF2794 domain-containing protein</fullName>
    </submittedName>
</protein>
<comment type="caution">
    <text evidence="1">The sequence shown here is derived from an EMBL/GenBank/DDBJ whole genome shotgun (WGS) entry which is preliminary data.</text>
</comment>
<dbReference type="EMBL" id="JACDXX010000001">
    <property type="protein sequence ID" value="MCB5408669.1"/>
    <property type="molecule type" value="Genomic_DNA"/>
</dbReference>
<reference evidence="1 2" key="1">
    <citation type="submission" date="2020-07" db="EMBL/GenBank/DDBJ databases">
        <title>Pseudogemmobacter sp. nov., isolated from poultry manure in Taiwan.</title>
        <authorList>
            <person name="Lin S.-Y."/>
            <person name="Tang Y.-S."/>
            <person name="Young C.-C."/>
        </authorList>
    </citation>
    <scope>NUCLEOTIDE SEQUENCE [LARGE SCALE GENOMIC DNA]</scope>
    <source>
        <strain evidence="1 2">CC-YST710</strain>
    </source>
</reference>
<evidence type="ECO:0000313" key="2">
    <source>
        <dbReference type="Proteomes" id="UP001198571"/>
    </source>
</evidence>
<organism evidence="1 2">
    <name type="scientific">Pseudogemmobacter faecipullorum</name>
    <dbReference type="NCBI Taxonomy" id="2755041"/>
    <lineage>
        <taxon>Bacteria</taxon>
        <taxon>Pseudomonadati</taxon>
        <taxon>Pseudomonadota</taxon>
        <taxon>Alphaproteobacteria</taxon>
        <taxon>Rhodobacterales</taxon>
        <taxon>Paracoccaceae</taxon>
        <taxon>Pseudogemmobacter</taxon>
    </lineage>
</organism>
<dbReference type="InterPro" id="IPR021252">
    <property type="entry name" value="DUF2794"/>
</dbReference>
<dbReference type="RefSeq" id="WP_226933540.1">
    <property type="nucleotide sequence ID" value="NZ_JACDXX010000001.1"/>
</dbReference>
<dbReference type="Pfam" id="PF10984">
    <property type="entry name" value="DUF2794"/>
    <property type="match status" value="1"/>
</dbReference>
<sequence>MSIEAPVPFPTGQTGPAIAEVTAFQRAELSVILSVYGRMVAAGEWRDYAISHGREVAVFAIFRRSAETPLYRIEKRPKLRLKQGLYAVLGENGQVLRRGHELDQLMRIFDKKLIRPVG</sequence>
<evidence type="ECO:0000313" key="1">
    <source>
        <dbReference type="EMBL" id="MCB5408669.1"/>
    </source>
</evidence>
<keyword evidence="2" id="KW-1185">Reference proteome</keyword>
<name>A0ABS8CH47_9RHOB</name>
<dbReference type="Proteomes" id="UP001198571">
    <property type="component" value="Unassembled WGS sequence"/>
</dbReference>